<name>A0A918W747_9ACTN</name>
<dbReference type="EMBL" id="BMUL01000004">
    <property type="protein sequence ID" value="GHA75846.1"/>
    <property type="molecule type" value="Genomic_DNA"/>
</dbReference>
<gene>
    <name evidence="1" type="ORF">GCM10010305_18230</name>
</gene>
<reference evidence="1" key="1">
    <citation type="journal article" date="2014" name="Int. J. Syst. Evol. Microbiol.">
        <title>Complete genome sequence of Corynebacterium casei LMG S-19264T (=DSM 44701T), isolated from a smear-ripened cheese.</title>
        <authorList>
            <consortium name="US DOE Joint Genome Institute (JGI-PGF)"/>
            <person name="Walter F."/>
            <person name="Albersmeier A."/>
            <person name="Kalinowski J."/>
            <person name="Ruckert C."/>
        </authorList>
    </citation>
    <scope>NUCLEOTIDE SEQUENCE</scope>
    <source>
        <strain evidence="1">JCM 4518</strain>
    </source>
</reference>
<accession>A0A918W747</accession>
<proteinExistence type="predicted"/>
<dbReference type="Pfam" id="PF21344">
    <property type="entry name" value="Zn_ribbon_LysW"/>
    <property type="match status" value="1"/>
</dbReference>
<dbReference type="Proteomes" id="UP000644020">
    <property type="component" value="Unassembled WGS sequence"/>
</dbReference>
<organism evidence="1 2">
    <name type="scientific">Streptomyces termitum</name>
    <dbReference type="NCBI Taxonomy" id="67368"/>
    <lineage>
        <taxon>Bacteria</taxon>
        <taxon>Bacillati</taxon>
        <taxon>Actinomycetota</taxon>
        <taxon>Actinomycetes</taxon>
        <taxon>Kitasatosporales</taxon>
        <taxon>Streptomycetaceae</taxon>
        <taxon>Streptomyces</taxon>
    </lineage>
</organism>
<dbReference type="PANTHER" id="PTHR40393:SF1">
    <property type="entry name" value="LYSINE BIOSYNTHESIS PROTEIN-RELATED"/>
    <property type="match status" value="1"/>
</dbReference>
<evidence type="ECO:0000313" key="1">
    <source>
        <dbReference type="EMBL" id="GHA75846.1"/>
    </source>
</evidence>
<evidence type="ECO:0000313" key="2">
    <source>
        <dbReference type="Proteomes" id="UP000644020"/>
    </source>
</evidence>
<keyword evidence="2" id="KW-1185">Reference proteome</keyword>
<dbReference type="AlphaFoldDB" id="A0A918W747"/>
<reference evidence="1" key="2">
    <citation type="submission" date="2020-09" db="EMBL/GenBank/DDBJ databases">
        <authorList>
            <person name="Sun Q."/>
            <person name="Ohkuma M."/>
        </authorList>
    </citation>
    <scope>NUCLEOTIDE SEQUENCE</scope>
    <source>
        <strain evidence="1">JCM 4518</strain>
    </source>
</reference>
<comment type="caution">
    <text evidence="1">The sequence shown here is derived from an EMBL/GenBank/DDBJ whole genome shotgun (WGS) entry which is preliminary data.</text>
</comment>
<dbReference type="PANTHER" id="PTHR40393">
    <property type="entry name" value="LYSINE BIOSYNTHESIS PROTEIN-RELATED-RELATED"/>
    <property type="match status" value="1"/>
</dbReference>
<protein>
    <submittedName>
        <fullName evidence="1">Lysine biosynthesis protein LysW</fullName>
    </submittedName>
</protein>
<sequence length="56" mass="6135">MLKEACPECTGDVSVAPEVELNEIVECAECMAELEIVSREPLIIALAPETEEDWGE</sequence>
<dbReference type="Gene3D" id="2.20.28.160">
    <property type="match status" value="1"/>
</dbReference>
<dbReference type="RefSeq" id="WP_189976074.1">
    <property type="nucleotide sequence ID" value="NZ_BMUL01000004.1"/>
</dbReference>
<dbReference type="InterPro" id="IPR005906">
    <property type="entry name" value="LysW"/>
</dbReference>